<evidence type="ECO:0000256" key="1">
    <source>
        <dbReference type="SAM" id="MobiDB-lite"/>
    </source>
</evidence>
<reference evidence="2 3" key="1">
    <citation type="journal article" date="2015" name="Proc. Natl. Acad. Sci. U.S.A.">
        <title>The resurrection genome of Boea hygrometrica: A blueprint for survival of dehydration.</title>
        <authorList>
            <person name="Xiao L."/>
            <person name="Yang G."/>
            <person name="Zhang L."/>
            <person name="Yang X."/>
            <person name="Zhao S."/>
            <person name="Ji Z."/>
            <person name="Zhou Q."/>
            <person name="Hu M."/>
            <person name="Wang Y."/>
            <person name="Chen M."/>
            <person name="Xu Y."/>
            <person name="Jin H."/>
            <person name="Xiao X."/>
            <person name="Hu G."/>
            <person name="Bao F."/>
            <person name="Hu Y."/>
            <person name="Wan P."/>
            <person name="Li L."/>
            <person name="Deng X."/>
            <person name="Kuang T."/>
            <person name="Xiang C."/>
            <person name="Zhu J.K."/>
            <person name="Oliver M.J."/>
            <person name="He Y."/>
        </authorList>
    </citation>
    <scope>NUCLEOTIDE SEQUENCE [LARGE SCALE GENOMIC DNA]</scope>
    <source>
        <strain evidence="3">cv. XS01</strain>
    </source>
</reference>
<sequence length="54" mass="5884">MCAEVYQNSCKLDKGTVAAEDGQADQQTAKMVQQRKAKRVQQTSKLTQLGARAA</sequence>
<accession>A0A2Z7B7D2</accession>
<evidence type="ECO:0000313" key="2">
    <source>
        <dbReference type="EMBL" id="KZV30374.1"/>
    </source>
</evidence>
<dbReference type="EMBL" id="KV008299">
    <property type="protein sequence ID" value="KZV30374.1"/>
    <property type="molecule type" value="Genomic_DNA"/>
</dbReference>
<name>A0A2Z7B7D2_9LAMI</name>
<dbReference type="Proteomes" id="UP000250235">
    <property type="component" value="Unassembled WGS sequence"/>
</dbReference>
<organism evidence="2 3">
    <name type="scientific">Dorcoceras hygrometricum</name>
    <dbReference type="NCBI Taxonomy" id="472368"/>
    <lineage>
        <taxon>Eukaryota</taxon>
        <taxon>Viridiplantae</taxon>
        <taxon>Streptophyta</taxon>
        <taxon>Embryophyta</taxon>
        <taxon>Tracheophyta</taxon>
        <taxon>Spermatophyta</taxon>
        <taxon>Magnoliopsida</taxon>
        <taxon>eudicotyledons</taxon>
        <taxon>Gunneridae</taxon>
        <taxon>Pentapetalae</taxon>
        <taxon>asterids</taxon>
        <taxon>lamiids</taxon>
        <taxon>Lamiales</taxon>
        <taxon>Gesneriaceae</taxon>
        <taxon>Didymocarpoideae</taxon>
        <taxon>Trichosporeae</taxon>
        <taxon>Loxocarpinae</taxon>
        <taxon>Dorcoceras</taxon>
    </lineage>
</organism>
<gene>
    <name evidence="2" type="ORF">F511_35757</name>
</gene>
<dbReference type="AlphaFoldDB" id="A0A2Z7B7D2"/>
<proteinExistence type="predicted"/>
<keyword evidence="3" id="KW-1185">Reference proteome</keyword>
<feature type="region of interest" description="Disordered" evidence="1">
    <location>
        <begin position="19"/>
        <end position="54"/>
    </location>
</feature>
<evidence type="ECO:0000313" key="3">
    <source>
        <dbReference type="Proteomes" id="UP000250235"/>
    </source>
</evidence>
<protein>
    <submittedName>
        <fullName evidence="2">Uncharacterized protein</fullName>
    </submittedName>
</protein>